<organism evidence="2 3">
    <name type="scientific">[Torrubiella] hemipterigena</name>
    <dbReference type="NCBI Taxonomy" id="1531966"/>
    <lineage>
        <taxon>Eukaryota</taxon>
        <taxon>Fungi</taxon>
        <taxon>Dikarya</taxon>
        <taxon>Ascomycota</taxon>
        <taxon>Pezizomycotina</taxon>
        <taxon>Sordariomycetes</taxon>
        <taxon>Hypocreomycetidae</taxon>
        <taxon>Hypocreales</taxon>
        <taxon>Clavicipitaceae</taxon>
        <taxon>Clavicipitaceae incertae sedis</taxon>
        <taxon>'Torrubiella' clade</taxon>
    </lineage>
</organism>
<accession>A0A0A1TSV5</accession>
<proteinExistence type="predicted"/>
<keyword evidence="1" id="KW-0732">Signal</keyword>
<reference evidence="2 3" key="1">
    <citation type="journal article" date="2015" name="Genome Announc.">
        <title>Draft Genome Sequence and Gene Annotation of the Entomopathogenic Fungus Verticillium hemipterigenum.</title>
        <authorList>
            <person name="Horn F."/>
            <person name="Habel A."/>
            <person name="Scharf D.H."/>
            <person name="Dworschak J."/>
            <person name="Brakhage A.A."/>
            <person name="Guthke R."/>
            <person name="Hertweck C."/>
            <person name="Linde J."/>
        </authorList>
    </citation>
    <scope>NUCLEOTIDE SEQUENCE [LARGE SCALE GENOMIC DNA]</scope>
</reference>
<feature type="signal peptide" evidence="1">
    <location>
        <begin position="1"/>
        <end position="20"/>
    </location>
</feature>
<name>A0A0A1TSV5_9HYPO</name>
<dbReference type="Proteomes" id="UP000039046">
    <property type="component" value="Unassembled WGS sequence"/>
</dbReference>
<feature type="chain" id="PRO_5001980171" evidence="1">
    <location>
        <begin position="21"/>
        <end position="84"/>
    </location>
</feature>
<sequence length="84" mass="9145">MKIAVLLMSCLATLAKKSLTKRHQTAADCGENFCCVSRASGGNTCGPLGIENQDYSPGSRDPTRLYKWCLCSEAFTCFNNRCVS</sequence>
<evidence type="ECO:0000313" key="2">
    <source>
        <dbReference type="EMBL" id="CEJ94642.1"/>
    </source>
</evidence>
<dbReference type="EMBL" id="CDHN01000007">
    <property type="protein sequence ID" value="CEJ94642.1"/>
    <property type="molecule type" value="Genomic_DNA"/>
</dbReference>
<dbReference type="HOGENOM" id="CLU_2529066_0_0_1"/>
<keyword evidence="3" id="KW-1185">Reference proteome</keyword>
<gene>
    <name evidence="2" type="ORF">VHEMI10161</name>
</gene>
<dbReference type="AlphaFoldDB" id="A0A0A1TSV5"/>
<protein>
    <submittedName>
        <fullName evidence="2">Uncharacterized protein</fullName>
    </submittedName>
</protein>
<dbReference type="Gene3D" id="2.10.80.10">
    <property type="entry name" value="Lipase, subunit A"/>
    <property type="match status" value="1"/>
</dbReference>
<evidence type="ECO:0000313" key="3">
    <source>
        <dbReference type="Proteomes" id="UP000039046"/>
    </source>
</evidence>
<evidence type="ECO:0000256" key="1">
    <source>
        <dbReference type="SAM" id="SignalP"/>
    </source>
</evidence>